<proteinExistence type="predicted"/>
<keyword evidence="1" id="KW-0732">Signal</keyword>
<dbReference type="KEGG" id="mrr:Moror_5606"/>
<dbReference type="SUPFAM" id="SSF54909">
    <property type="entry name" value="Dimeric alpha+beta barrel"/>
    <property type="match status" value="1"/>
</dbReference>
<organism evidence="2 3">
    <name type="scientific">Moniliophthora roreri (strain MCA 2997)</name>
    <name type="common">Cocoa frosty pod rot fungus</name>
    <name type="synonym">Crinipellis roreri</name>
    <dbReference type="NCBI Taxonomy" id="1381753"/>
    <lineage>
        <taxon>Eukaryota</taxon>
        <taxon>Fungi</taxon>
        <taxon>Dikarya</taxon>
        <taxon>Basidiomycota</taxon>
        <taxon>Agaricomycotina</taxon>
        <taxon>Agaricomycetes</taxon>
        <taxon>Agaricomycetidae</taxon>
        <taxon>Agaricales</taxon>
        <taxon>Marasmiineae</taxon>
        <taxon>Marasmiaceae</taxon>
        <taxon>Moniliophthora</taxon>
    </lineage>
</organism>
<evidence type="ECO:0000256" key="1">
    <source>
        <dbReference type="SAM" id="SignalP"/>
    </source>
</evidence>
<sequence length="229" mass="26004">MQPSDLLKLFLLTIFTLVNASCSEFDLTQKFTVQSFSLRSAFEGTFDEVKASMSLLKFNAEGNLTHSFVGRHDSDHGSITQLFLWNEPFTDLYHLNTTFIPFSSNPINETTSVLMTDRISLWYALHAPVTRVLVVLGREGVDYIKLTEEWIEVLKDAEGHWGSAFGTPIHGFDDGEPARRFVMVSAWQSIEAYDAFIAGIDSETRALYEQWKGGFVNPMPEWMQLYQAP</sequence>
<accession>V2X5R5</accession>
<gene>
    <name evidence="2" type="ORF">Moror_5606</name>
</gene>
<reference evidence="2 3" key="1">
    <citation type="journal article" date="2014" name="BMC Genomics">
        <title>Genome and secretome analysis of the hemibiotrophic fungal pathogen, Moniliophthora roreri, which causes frosty pod rot disease of cacao: mechanisms of the biotrophic and necrotrophic phases.</title>
        <authorList>
            <person name="Meinhardt L.W."/>
            <person name="Costa G.G.L."/>
            <person name="Thomazella D.P.T."/>
            <person name="Teixeira P.J.P.L."/>
            <person name="Carazzolle M.F."/>
            <person name="Schuster S.C."/>
            <person name="Carlson J.E."/>
            <person name="Guiltinan M.J."/>
            <person name="Mieczkowski P."/>
            <person name="Farmer A."/>
            <person name="Ramaraj T."/>
            <person name="Crozier J."/>
            <person name="Davis R.E."/>
            <person name="Shao J."/>
            <person name="Melnick R.L."/>
            <person name="Pereira G.A.G."/>
            <person name="Bailey B.A."/>
        </authorList>
    </citation>
    <scope>NUCLEOTIDE SEQUENCE [LARGE SCALE GENOMIC DNA]</scope>
    <source>
        <strain evidence="2 3">MCA 2997</strain>
    </source>
</reference>
<evidence type="ECO:0000313" key="2">
    <source>
        <dbReference type="EMBL" id="ESK88121.1"/>
    </source>
</evidence>
<comment type="caution">
    <text evidence="2">The sequence shown here is derived from an EMBL/GenBank/DDBJ whole genome shotgun (WGS) entry which is preliminary data.</text>
</comment>
<protein>
    <recommendedName>
        <fullName evidence="4">ABM domain-containing protein</fullName>
    </recommendedName>
</protein>
<evidence type="ECO:0008006" key="4">
    <source>
        <dbReference type="Google" id="ProtNLM"/>
    </source>
</evidence>
<dbReference type="AlphaFoldDB" id="V2X5R5"/>
<evidence type="ECO:0000313" key="3">
    <source>
        <dbReference type="Proteomes" id="UP000017559"/>
    </source>
</evidence>
<keyword evidence="3" id="KW-1185">Reference proteome</keyword>
<feature type="signal peptide" evidence="1">
    <location>
        <begin position="1"/>
        <end position="20"/>
    </location>
</feature>
<dbReference type="InterPro" id="IPR011008">
    <property type="entry name" value="Dimeric_a/b-barrel"/>
</dbReference>
<dbReference type="EMBL" id="AWSO01000698">
    <property type="protein sequence ID" value="ESK88121.1"/>
    <property type="molecule type" value="Genomic_DNA"/>
</dbReference>
<dbReference type="HOGENOM" id="CLU_1210121_0_0_1"/>
<dbReference type="Proteomes" id="UP000017559">
    <property type="component" value="Unassembled WGS sequence"/>
</dbReference>
<name>V2X5R5_MONRO</name>
<feature type="chain" id="PRO_5004711948" description="ABM domain-containing protein" evidence="1">
    <location>
        <begin position="21"/>
        <end position="229"/>
    </location>
</feature>